<keyword evidence="4" id="KW-1185">Reference proteome</keyword>
<protein>
    <recommendedName>
        <fullName evidence="5">Pentatricopeptide repeat-containing protein</fullName>
    </recommendedName>
</protein>
<dbReference type="Gene3D" id="1.25.40.10">
    <property type="entry name" value="Tetratricopeptide repeat domain"/>
    <property type="match status" value="4"/>
</dbReference>
<reference evidence="3 4" key="1">
    <citation type="submission" date="2021-05" db="EMBL/GenBank/DDBJ databases">
        <title>Genome Assembly of Synthetic Allotetraploid Brassica napus Reveals Homoeologous Exchanges between Subgenomes.</title>
        <authorList>
            <person name="Davis J.T."/>
        </authorList>
    </citation>
    <scope>NUCLEOTIDE SEQUENCE [LARGE SCALE GENOMIC DNA]</scope>
    <source>
        <strain evidence="4">cv. Da-Ae</strain>
        <tissue evidence="3">Seedling</tissue>
    </source>
</reference>
<keyword evidence="1" id="KW-0677">Repeat</keyword>
<feature type="repeat" description="PPR" evidence="2">
    <location>
        <begin position="269"/>
        <end position="303"/>
    </location>
</feature>
<dbReference type="PROSITE" id="PS51375">
    <property type="entry name" value="PPR"/>
    <property type="match status" value="4"/>
</dbReference>
<evidence type="ECO:0000256" key="1">
    <source>
        <dbReference type="ARBA" id="ARBA00022737"/>
    </source>
</evidence>
<dbReference type="PANTHER" id="PTHR47926:SF425">
    <property type="entry name" value="REPEAT (TPR)-LIKE SUPERFAMILY PROTEIN, PUTATIVE-RELATED"/>
    <property type="match status" value="1"/>
</dbReference>
<dbReference type="Proteomes" id="UP000824890">
    <property type="component" value="Unassembled WGS sequence"/>
</dbReference>
<proteinExistence type="predicted"/>
<organism evidence="3 4">
    <name type="scientific">Brassica napus</name>
    <name type="common">Rape</name>
    <dbReference type="NCBI Taxonomy" id="3708"/>
    <lineage>
        <taxon>Eukaryota</taxon>
        <taxon>Viridiplantae</taxon>
        <taxon>Streptophyta</taxon>
        <taxon>Embryophyta</taxon>
        <taxon>Tracheophyta</taxon>
        <taxon>Spermatophyta</taxon>
        <taxon>Magnoliopsida</taxon>
        <taxon>eudicotyledons</taxon>
        <taxon>Gunneridae</taxon>
        <taxon>Pentapetalae</taxon>
        <taxon>rosids</taxon>
        <taxon>malvids</taxon>
        <taxon>Brassicales</taxon>
        <taxon>Brassicaceae</taxon>
        <taxon>Brassiceae</taxon>
        <taxon>Brassica</taxon>
    </lineage>
</organism>
<dbReference type="Pfam" id="PF01535">
    <property type="entry name" value="PPR"/>
    <property type="match status" value="4"/>
</dbReference>
<dbReference type="PANTHER" id="PTHR47926">
    <property type="entry name" value="PENTATRICOPEPTIDE REPEAT-CONTAINING PROTEIN"/>
    <property type="match status" value="1"/>
</dbReference>
<evidence type="ECO:0008006" key="5">
    <source>
        <dbReference type="Google" id="ProtNLM"/>
    </source>
</evidence>
<dbReference type="InterPro" id="IPR046960">
    <property type="entry name" value="PPR_At4g14850-like_plant"/>
</dbReference>
<feature type="repeat" description="PPR" evidence="2">
    <location>
        <begin position="343"/>
        <end position="373"/>
    </location>
</feature>
<dbReference type="EMBL" id="JAGKQM010000011">
    <property type="protein sequence ID" value="KAH0904587.1"/>
    <property type="molecule type" value="Genomic_DNA"/>
</dbReference>
<accession>A0ABQ8BID1</accession>
<evidence type="ECO:0000313" key="4">
    <source>
        <dbReference type="Proteomes" id="UP000824890"/>
    </source>
</evidence>
<dbReference type="Pfam" id="PF13041">
    <property type="entry name" value="PPR_2"/>
    <property type="match status" value="2"/>
</dbReference>
<feature type="repeat" description="PPR" evidence="2">
    <location>
        <begin position="124"/>
        <end position="158"/>
    </location>
</feature>
<dbReference type="InterPro" id="IPR046848">
    <property type="entry name" value="E_motif"/>
</dbReference>
<feature type="repeat" description="PPR" evidence="2">
    <location>
        <begin position="374"/>
        <end position="408"/>
    </location>
</feature>
<comment type="caution">
    <text evidence="3">The sequence shown here is derived from an EMBL/GenBank/DDBJ whole genome shotgun (WGS) entry which is preliminary data.</text>
</comment>
<sequence>MTVVFLRIQIQKISIGTLRLLPRNPDLFSAIKPCPLSSFYSTLSLRIEEQTKRYEHHNVATCIAALQRCAQRNDAVSGGELHGFMVRKGLLDDSPRAVTSLVNMYAKCGLMRRAITVSGGSDRDVFAYNAIISGFVVNGFPYDAVEMYREMRANGILPDKRCSTNCLREMTVCFGTLWLLIYKFEDALRVFSQMREEGVALSRHTITGVLSAFTVLVDVDNGRSIHGLAVKTGFDSGTVVSNALIDMYGKSRWLQEAVKIFEAMDNERDIFTWNSVLCVHDYCGDHDGALALFNRMLCSGIRPDLVTLTTVLPTCGRLAALNQGREIHGYMIVNGLLNRNSNDEFINNSLVDMYAKCGDLRDAQTVFDSMRNKDSASWNIMINGYGVQSCGELALDIFSRMCEAGVRPDEITFVALLQACNHSGFVSDGRRFLAEMETVYNIVPTSDHYTCVIDMLGRAGKLEEAYKLAVTMPVGDNPVVWRSILASCRLHGNNIGLAELAVKRLYELEPEHSGGYILMSNLYMEAGGYERVFALRDAMKEQNMKKTAASSWIEVKHELHTFFNSDKTHPEYESIEACLSPLTSHIYGGHQYTLLDDYV</sequence>
<dbReference type="Pfam" id="PF20431">
    <property type="entry name" value="E_motif"/>
    <property type="match status" value="1"/>
</dbReference>
<name>A0ABQ8BID1_BRANA</name>
<gene>
    <name evidence="3" type="ORF">HID58_044090</name>
</gene>
<dbReference type="InterPro" id="IPR002885">
    <property type="entry name" value="PPR_rpt"/>
</dbReference>
<evidence type="ECO:0000313" key="3">
    <source>
        <dbReference type="EMBL" id="KAH0904587.1"/>
    </source>
</evidence>
<dbReference type="NCBIfam" id="TIGR00756">
    <property type="entry name" value="PPR"/>
    <property type="match status" value="3"/>
</dbReference>
<evidence type="ECO:0000256" key="2">
    <source>
        <dbReference type="PROSITE-ProRule" id="PRU00708"/>
    </source>
</evidence>
<dbReference type="InterPro" id="IPR011990">
    <property type="entry name" value="TPR-like_helical_dom_sf"/>
</dbReference>